<evidence type="ECO:0000313" key="9">
    <source>
        <dbReference type="Proteomes" id="UP000814176"/>
    </source>
</evidence>
<evidence type="ECO:0000313" key="8">
    <source>
        <dbReference type="EMBL" id="KAH9843714.1"/>
    </source>
</evidence>
<evidence type="ECO:0000256" key="4">
    <source>
        <dbReference type="ARBA" id="ARBA00022803"/>
    </source>
</evidence>
<organism evidence="8 9">
    <name type="scientific">Rhodofomes roseus</name>
    <dbReference type="NCBI Taxonomy" id="34475"/>
    <lineage>
        <taxon>Eukaryota</taxon>
        <taxon>Fungi</taxon>
        <taxon>Dikarya</taxon>
        <taxon>Basidiomycota</taxon>
        <taxon>Agaricomycotina</taxon>
        <taxon>Agaricomycetes</taxon>
        <taxon>Polyporales</taxon>
        <taxon>Rhodofomes</taxon>
    </lineage>
</organism>
<protein>
    <submittedName>
        <fullName evidence="8">Chaperone</fullName>
    </submittedName>
</protein>
<proteinExistence type="predicted"/>
<feature type="repeat" description="TPR" evidence="5">
    <location>
        <begin position="396"/>
        <end position="429"/>
    </location>
</feature>
<dbReference type="InterPro" id="IPR019734">
    <property type="entry name" value="TPR_rpt"/>
</dbReference>
<dbReference type="PANTHER" id="PTHR22904:SF523">
    <property type="entry name" value="STRESS-INDUCED-PHOSPHOPROTEIN 1"/>
    <property type="match status" value="1"/>
</dbReference>
<dbReference type="Pfam" id="PF00515">
    <property type="entry name" value="TPR_1"/>
    <property type="match status" value="1"/>
</dbReference>
<feature type="domain" description="STI1" evidence="7">
    <location>
        <begin position="136"/>
        <end position="175"/>
    </location>
</feature>
<name>A0ABQ8KXC2_9APHY</name>
<dbReference type="SMART" id="SM00727">
    <property type="entry name" value="STI1"/>
    <property type="match status" value="2"/>
</dbReference>
<comment type="caution">
    <text evidence="8">The sequence shown here is derived from an EMBL/GenBank/DDBJ whole genome shotgun (WGS) entry which is preliminary data.</text>
</comment>
<evidence type="ECO:0000256" key="5">
    <source>
        <dbReference type="PROSITE-ProRule" id="PRU00339"/>
    </source>
</evidence>
<dbReference type="Gene3D" id="1.25.40.10">
    <property type="entry name" value="Tetratricopeptide repeat domain"/>
    <property type="match status" value="3"/>
</dbReference>
<reference evidence="8 9" key="1">
    <citation type="journal article" date="2021" name="Environ. Microbiol.">
        <title>Gene family expansions and transcriptome signatures uncover fungal adaptations to wood decay.</title>
        <authorList>
            <person name="Hage H."/>
            <person name="Miyauchi S."/>
            <person name="Viragh M."/>
            <person name="Drula E."/>
            <person name="Min B."/>
            <person name="Chaduli D."/>
            <person name="Navarro D."/>
            <person name="Favel A."/>
            <person name="Norest M."/>
            <person name="Lesage-Meessen L."/>
            <person name="Balint B."/>
            <person name="Merenyi Z."/>
            <person name="de Eugenio L."/>
            <person name="Morin E."/>
            <person name="Martinez A.T."/>
            <person name="Baldrian P."/>
            <person name="Stursova M."/>
            <person name="Martinez M.J."/>
            <person name="Novotny C."/>
            <person name="Magnuson J.K."/>
            <person name="Spatafora J.W."/>
            <person name="Maurice S."/>
            <person name="Pangilinan J."/>
            <person name="Andreopoulos W."/>
            <person name="LaButti K."/>
            <person name="Hundley H."/>
            <person name="Na H."/>
            <person name="Kuo A."/>
            <person name="Barry K."/>
            <person name="Lipzen A."/>
            <person name="Henrissat B."/>
            <person name="Riley R."/>
            <person name="Ahrendt S."/>
            <person name="Nagy L.G."/>
            <person name="Grigoriev I.V."/>
            <person name="Martin F."/>
            <person name="Rosso M.N."/>
        </authorList>
    </citation>
    <scope>NUCLEOTIDE SEQUENCE [LARGE SCALE GENOMIC DNA]</scope>
    <source>
        <strain evidence="8 9">CIRM-BRFM 1785</strain>
    </source>
</reference>
<evidence type="ECO:0000256" key="6">
    <source>
        <dbReference type="SAM" id="MobiDB-lite"/>
    </source>
</evidence>
<keyword evidence="3" id="KW-0677">Repeat</keyword>
<dbReference type="PROSITE" id="PS50293">
    <property type="entry name" value="TPR_REGION"/>
    <property type="match status" value="1"/>
</dbReference>
<evidence type="ECO:0000256" key="3">
    <source>
        <dbReference type="ARBA" id="ARBA00022737"/>
    </source>
</evidence>
<gene>
    <name evidence="8" type="ORF">C8Q71DRAFT_729756</name>
</gene>
<feature type="compositionally biased region" description="Acidic residues" evidence="6">
    <location>
        <begin position="243"/>
        <end position="253"/>
    </location>
</feature>
<dbReference type="InterPro" id="IPR011990">
    <property type="entry name" value="TPR-like_helical_dom_sf"/>
</dbReference>
<dbReference type="Pfam" id="PF13414">
    <property type="entry name" value="TPR_11"/>
    <property type="match status" value="1"/>
</dbReference>
<evidence type="ECO:0000256" key="2">
    <source>
        <dbReference type="ARBA" id="ARBA00022490"/>
    </source>
</evidence>
<evidence type="ECO:0000256" key="1">
    <source>
        <dbReference type="ARBA" id="ARBA00004496"/>
    </source>
</evidence>
<dbReference type="Pfam" id="PF17830">
    <property type="entry name" value="STI1-HOP_DP"/>
    <property type="match status" value="2"/>
</dbReference>
<dbReference type="Pfam" id="PF13424">
    <property type="entry name" value="TPR_12"/>
    <property type="match status" value="1"/>
</dbReference>
<feature type="region of interest" description="Disordered" evidence="6">
    <location>
        <begin position="197"/>
        <end position="262"/>
    </location>
</feature>
<dbReference type="Gene3D" id="1.10.260.100">
    <property type="match status" value="2"/>
</dbReference>
<dbReference type="InterPro" id="IPR041243">
    <property type="entry name" value="STI1/HOP_DP"/>
</dbReference>
<accession>A0ABQ8KXC2</accession>
<feature type="domain" description="STI1" evidence="7">
    <location>
        <begin position="533"/>
        <end position="572"/>
    </location>
</feature>
<dbReference type="SMART" id="SM00028">
    <property type="entry name" value="TPR"/>
    <property type="match status" value="9"/>
</dbReference>
<dbReference type="SUPFAM" id="SSF48452">
    <property type="entry name" value="TPR-like"/>
    <property type="match status" value="1"/>
</dbReference>
<feature type="compositionally biased region" description="Pro residues" evidence="6">
    <location>
        <begin position="217"/>
        <end position="226"/>
    </location>
</feature>
<dbReference type="EMBL" id="JADCUA010000001">
    <property type="protein sequence ID" value="KAH9843714.1"/>
    <property type="molecule type" value="Genomic_DNA"/>
</dbReference>
<dbReference type="Pfam" id="PF13181">
    <property type="entry name" value="TPR_8"/>
    <property type="match status" value="1"/>
</dbReference>
<dbReference type="RefSeq" id="XP_047784524.1">
    <property type="nucleotide sequence ID" value="XM_047922049.1"/>
</dbReference>
<dbReference type="GeneID" id="72002781"/>
<evidence type="ECO:0000259" key="7">
    <source>
        <dbReference type="SMART" id="SM00727"/>
    </source>
</evidence>
<feature type="repeat" description="TPR" evidence="5">
    <location>
        <begin position="2"/>
        <end position="35"/>
    </location>
</feature>
<dbReference type="Proteomes" id="UP000814176">
    <property type="component" value="Unassembled WGS sequence"/>
</dbReference>
<dbReference type="PROSITE" id="PS50005">
    <property type="entry name" value="TPR"/>
    <property type="match status" value="4"/>
</dbReference>
<dbReference type="InterPro" id="IPR006636">
    <property type="entry name" value="STI1_HS-bd"/>
</dbReference>
<comment type="subcellular location">
    <subcellularLocation>
        <location evidence="1">Cytoplasm</location>
    </subcellularLocation>
</comment>
<keyword evidence="2" id="KW-0963">Cytoplasm</keyword>
<feature type="repeat" description="TPR" evidence="5">
    <location>
        <begin position="430"/>
        <end position="463"/>
    </location>
</feature>
<dbReference type="PANTHER" id="PTHR22904">
    <property type="entry name" value="TPR REPEAT CONTAINING PROTEIN"/>
    <property type="match status" value="1"/>
</dbReference>
<feature type="repeat" description="TPR" evidence="5">
    <location>
        <begin position="261"/>
        <end position="294"/>
    </location>
</feature>
<keyword evidence="9" id="KW-1185">Reference proteome</keyword>
<keyword evidence="4 5" id="KW-0802">TPR repeat</keyword>
<sequence>MADALKDQGNKAFQAKDYDKAIDLFSQAIAIDPNNHVLFSNRSAAKAGKRQYSAALEDAEQCIKINPAWSKGYARKGAALHGIRRYDDAIAAYESGLKLEDSPALKKGLQEVKDAKAADERGDGGDALGLGKMFGDPNLFGKLAGNPRTAKHLADPAFVQQLRTVQANPGLAQNALNDPRMIDVLGALMGIDMQGFSREEGSDELPPGVTKAEPEPAKPAAPPPQPAASSSKSPEPPKTQDVEMAEPDDEDADEAKARKEAEAEKKLGAEAYKAKKLDEAAVHFQKAWDTWPKDITFLTNLAAAYFEQGEYDKCIEACDKAVDEGRSLRADYKLVAKALGRTGNAYAKKGDLITAIKFYNKSLTEHRTPDVLTKLRETERAQAEAARLAYIDPEKAAEAREEGNALFHKGDFAGAVKAYTEAIKRAPTDPRGYNNRANAYTKLAAFPEALKDAEEAIKVDPAFVKAYIRKSHVLFAMRDYTKAIEAAQHAADVDTEKKHAKEIKDLMTKCEMELYSQRADESEEETLQRAMRDPEIAKIMGDPIMQSILQQAQASPAALQDHMKNPAVRNNIMKLINAGIIKTR</sequence>